<feature type="domain" description="Acyltransferase 3" evidence="2">
    <location>
        <begin position="19"/>
        <end position="378"/>
    </location>
</feature>
<evidence type="ECO:0000256" key="1">
    <source>
        <dbReference type="SAM" id="Phobius"/>
    </source>
</evidence>
<dbReference type="GO" id="GO:0016747">
    <property type="term" value="F:acyltransferase activity, transferring groups other than amino-acyl groups"/>
    <property type="evidence" value="ECO:0007669"/>
    <property type="project" value="InterPro"/>
</dbReference>
<feature type="transmembrane region" description="Helical" evidence="1">
    <location>
        <begin position="225"/>
        <end position="241"/>
    </location>
</feature>
<protein>
    <submittedName>
        <fullName evidence="3">O-acetyltransferase OatA</fullName>
        <ecNumber evidence="3">2.3.1.-</ecNumber>
    </submittedName>
</protein>
<proteinExistence type="predicted"/>
<feature type="transmembrane region" description="Helical" evidence="1">
    <location>
        <begin position="277"/>
        <end position="296"/>
    </location>
</feature>
<dbReference type="Pfam" id="PF01757">
    <property type="entry name" value="Acyl_transf_3"/>
    <property type="match status" value="1"/>
</dbReference>
<feature type="transmembrane region" description="Helical" evidence="1">
    <location>
        <begin position="56"/>
        <end position="77"/>
    </location>
</feature>
<dbReference type="Proteomes" id="UP000320176">
    <property type="component" value="Unassembled WGS sequence"/>
</dbReference>
<gene>
    <name evidence="3" type="primary">oatA_1</name>
    <name evidence="3" type="ORF">Pla52n_16640</name>
</gene>
<feature type="transmembrane region" description="Helical" evidence="1">
    <location>
        <begin position="98"/>
        <end position="117"/>
    </location>
</feature>
<keyword evidence="4" id="KW-1185">Reference proteome</keyword>
<sequence>MFDRSRLDLLSSGKRLETLDVIRGVAALLVLFRHSPELGIAPSSFADTAFLFVRQIGWIGVDLFFVLSGFLIGALLFRELEKSGTIGLKRFWIRRGMKIWPSYFAAYGGCVALQLLHHGLTTNATQFRDTASNAIPNGLFLQNYLDCIPWPHSWTLAVEEHFYLLLPLLLLLLKPMLFGTRANPNRFIGVILLICLAILAMRLHNLSTGRSWKINYYRSHLRMDSLLFGVLSSWAWLRGWFQGPTRWLPWTSVFLVAAGVLFVWRYPLESGGPTSSIGFSLLFVASASLVLLAALNPQLGNGCSVWIRAPFHMVSAIGVYSYTIYLAHSIIFFVPGVASAQTQMNQALDSAGFADSWIQWLNRLLFFAASIGLGLLLSHTIERPFLRLRSWVMPSCKLVPPPHWDDMNPAIEN</sequence>
<comment type="caution">
    <text evidence="3">The sequence shown here is derived from an EMBL/GenBank/DDBJ whole genome shotgun (WGS) entry which is preliminary data.</text>
</comment>
<keyword evidence="1" id="KW-0472">Membrane</keyword>
<dbReference type="EC" id="2.3.1.-" evidence="3"/>
<dbReference type="RefSeq" id="WP_197454393.1">
    <property type="nucleotide sequence ID" value="NZ_CP151726.1"/>
</dbReference>
<organism evidence="3 4">
    <name type="scientific">Stieleria varia</name>
    <dbReference type="NCBI Taxonomy" id="2528005"/>
    <lineage>
        <taxon>Bacteria</taxon>
        <taxon>Pseudomonadati</taxon>
        <taxon>Planctomycetota</taxon>
        <taxon>Planctomycetia</taxon>
        <taxon>Pirellulales</taxon>
        <taxon>Pirellulaceae</taxon>
        <taxon>Stieleria</taxon>
    </lineage>
</organism>
<dbReference type="EMBL" id="SJPN01000002">
    <property type="protein sequence ID" value="TWU05948.1"/>
    <property type="molecule type" value="Genomic_DNA"/>
</dbReference>
<dbReference type="GO" id="GO:0016020">
    <property type="term" value="C:membrane"/>
    <property type="evidence" value="ECO:0007669"/>
    <property type="project" value="TreeGrafter"/>
</dbReference>
<evidence type="ECO:0000313" key="3">
    <source>
        <dbReference type="EMBL" id="TWU05948.1"/>
    </source>
</evidence>
<accession>A0A5C6B211</accession>
<dbReference type="AlphaFoldDB" id="A0A5C6B211"/>
<keyword evidence="3" id="KW-0012">Acyltransferase</keyword>
<evidence type="ECO:0000313" key="4">
    <source>
        <dbReference type="Proteomes" id="UP000320176"/>
    </source>
</evidence>
<dbReference type="InterPro" id="IPR050879">
    <property type="entry name" value="Acyltransferase_3"/>
</dbReference>
<feature type="transmembrane region" description="Helical" evidence="1">
    <location>
        <begin position="360"/>
        <end position="381"/>
    </location>
</feature>
<dbReference type="PANTHER" id="PTHR23028:SF53">
    <property type="entry name" value="ACYL_TRANSF_3 DOMAIN-CONTAINING PROTEIN"/>
    <property type="match status" value="1"/>
</dbReference>
<keyword evidence="1" id="KW-1133">Transmembrane helix</keyword>
<feature type="transmembrane region" description="Helical" evidence="1">
    <location>
        <begin position="317"/>
        <end position="340"/>
    </location>
</feature>
<evidence type="ECO:0000259" key="2">
    <source>
        <dbReference type="Pfam" id="PF01757"/>
    </source>
</evidence>
<name>A0A5C6B211_9BACT</name>
<dbReference type="GO" id="GO:0000271">
    <property type="term" value="P:polysaccharide biosynthetic process"/>
    <property type="evidence" value="ECO:0007669"/>
    <property type="project" value="TreeGrafter"/>
</dbReference>
<keyword evidence="1" id="KW-0812">Transmembrane</keyword>
<feature type="transmembrane region" description="Helical" evidence="1">
    <location>
        <begin position="187"/>
        <end position="205"/>
    </location>
</feature>
<feature type="transmembrane region" description="Helical" evidence="1">
    <location>
        <begin position="248"/>
        <end position="265"/>
    </location>
</feature>
<dbReference type="InterPro" id="IPR002656">
    <property type="entry name" value="Acyl_transf_3_dom"/>
</dbReference>
<feature type="transmembrane region" description="Helical" evidence="1">
    <location>
        <begin position="161"/>
        <end position="180"/>
    </location>
</feature>
<reference evidence="3 4" key="1">
    <citation type="submission" date="2019-02" db="EMBL/GenBank/DDBJ databases">
        <title>Deep-cultivation of Planctomycetes and their phenomic and genomic characterization uncovers novel biology.</title>
        <authorList>
            <person name="Wiegand S."/>
            <person name="Jogler M."/>
            <person name="Boedeker C."/>
            <person name="Pinto D."/>
            <person name="Vollmers J."/>
            <person name="Rivas-Marin E."/>
            <person name="Kohn T."/>
            <person name="Peeters S.H."/>
            <person name="Heuer A."/>
            <person name="Rast P."/>
            <person name="Oberbeckmann S."/>
            <person name="Bunk B."/>
            <person name="Jeske O."/>
            <person name="Meyerdierks A."/>
            <person name="Storesund J.E."/>
            <person name="Kallscheuer N."/>
            <person name="Luecker S."/>
            <person name="Lage O.M."/>
            <person name="Pohl T."/>
            <person name="Merkel B.J."/>
            <person name="Hornburger P."/>
            <person name="Mueller R.-W."/>
            <person name="Bruemmer F."/>
            <person name="Labrenz M."/>
            <person name="Spormann A.M."/>
            <person name="Op Den Camp H."/>
            <person name="Overmann J."/>
            <person name="Amann R."/>
            <person name="Jetten M.S.M."/>
            <person name="Mascher T."/>
            <person name="Medema M.H."/>
            <person name="Devos D.P."/>
            <person name="Kaster A.-K."/>
            <person name="Ovreas L."/>
            <person name="Rohde M."/>
            <person name="Galperin M.Y."/>
            <person name="Jogler C."/>
        </authorList>
    </citation>
    <scope>NUCLEOTIDE SEQUENCE [LARGE SCALE GENOMIC DNA]</scope>
    <source>
        <strain evidence="3 4">Pla52n</strain>
    </source>
</reference>
<dbReference type="PANTHER" id="PTHR23028">
    <property type="entry name" value="ACETYLTRANSFERASE"/>
    <property type="match status" value="1"/>
</dbReference>
<keyword evidence="3" id="KW-0808">Transferase</keyword>